<reference evidence="4 5" key="1">
    <citation type="submission" date="2016-10" db="EMBL/GenBank/DDBJ databases">
        <title>Genome sequence of Streptomyces gilvigriseus MUSC 26.</title>
        <authorList>
            <person name="Lee L.-H."/>
            <person name="Ser H.-L."/>
        </authorList>
    </citation>
    <scope>NUCLEOTIDE SEQUENCE [LARGE SCALE GENOMIC DNA]</scope>
    <source>
        <strain evidence="4 5">MUSC 26</strain>
    </source>
</reference>
<dbReference type="GO" id="GO:0016747">
    <property type="term" value="F:acyltransferase activity, transferring groups other than amino-acyl groups"/>
    <property type="evidence" value="ECO:0007669"/>
    <property type="project" value="InterPro"/>
</dbReference>
<evidence type="ECO:0000313" key="4">
    <source>
        <dbReference type="EMBL" id="OIV35523.1"/>
    </source>
</evidence>
<feature type="domain" description="N-acetyltransferase" evidence="3">
    <location>
        <begin position="3"/>
        <end position="162"/>
    </location>
</feature>
<keyword evidence="5" id="KW-1185">Reference proteome</keyword>
<protein>
    <recommendedName>
        <fullName evidence="3">N-acetyltransferase domain-containing protein</fullName>
    </recommendedName>
</protein>
<gene>
    <name evidence="4" type="ORF">BIV57_21255</name>
</gene>
<evidence type="ECO:0000313" key="5">
    <source>
        <dbReference type="Proteomes" id="UP000243342"/>
    </source>
</evidence>
<dbReference type="CDD" id="cd04301">
    <property type="entry name" value="NAT_SF"/>
    <property type="match status" value="1"/>
</dbReference>
<evidence type="ECO:0000259" key="3">
    <source>
        <dbReference type="PROSITE" id="PS51186"/>
    </source>
</evidence>
<dbReference type="PANTHER" id="PTHR43877">
    <property type="entry name" value="AMINOALKYLPHOSPHONATE N-ACETYLTRANSFERASE-RELATED-RELATED"/>
    <property type="match status" value="1"/>
</dbReference>
<dbReference type="Proteomes" id="UP000243342">
    <property type="component" value="Unassembled WGS sequence"/>
</dbReference>
<dbReference type="Pfam" id="PF00583">
    <property type="entry name" value="Acetyltransf_1"/>
    <property type="match status" value="1"/>
</dbReference>
<dbReference type="AlphaFoldDB" id="A0A1J7BA42"/>
<proteinExistence type="predicted"/>
<name>A0A1J7BA42_9ACTN</name>
<comment type="caution">
    <text evidence="4">The sequence shown here is derived from an EMBL/GenBank/DDBJ whole genome shotgun (WGS) entry which is preliminary data.</text>
</comment>
<keyword evidence="1" id="KW-0808">Transferase</keyword>
<dbReference type="Gene3D" id="3.40.630.30">
    <property type="match status" value="1"/>
</dbReference>
<dbReference type="PROSITE" id="PS51186">
    <property type="entry name" value="GNAT"/>
    <property type="match status" value="1"/>
</dbReference>
<dbReference type="PANTHER" id="PTHR43877:SF2">
    <property type="entry name" value="AMINOALKYLPHOSPHONATE N-ACETYLTRANSFERASE-RELATED"/>
    <property type="match status" value="1"/>
</dbReference>
<dbReference type="EMBL" id="MLCF01000146">
    <property type="protein sequence ID" value="OIV35523.1"/>
    <property type="molecule type" value="Genomic_DNA"/>
</dbReference>
<dbReference type="InterPro" id="IPR000182">
    <property type="entry name" value="GNAT_dom"/>
</dbReference>
<dbReference type="RefSeq" id="WP_071658542.1">
    <property type="nucleotide sequence ID" value="NZ_MLCF01000146.1"/>
</dbReference>
<dbReference type="InterPro" id="IPR016181">
    <property type="entry name" value="Acyl_CoA_acyltransferase"/>
</dbReference>
<keyword evidence="2" id="KW-0012">Acyltransferase</keyword>
<organism evidence="4 5">
    <name type="scientific">Mangrovactinospora gilvigrisea</name>
    <dbReference type="NCBI Taxonomy" id="1428644"/>
    <lineage>
        <taxon>Bacteria</taxon>
        <taxon>Bacillati</taxon>
        <taxon>Actinomycetota</taxon>
        <taxon>Actinomycetes</taxon>
        <taxon>Kitasatosporales</taxon>
        <taxon>Streptomycetaceae</taxon>
        <taxon>Mangrovactinospora</taxon>
    </lineage>
</organism>
<accession>A0A1J7BA42</accession>
<dbReference type="STRING" id="1428644.BIV57_21255"/>
<sequence length="163" mass="17431">MDMQIREATPTDFDRIGTLTATAYVDGAGLSPDDSYLVHLRDAAGRAAVADLLVATDGGEAVLGTVTYVTAASAMREIARPGEAEFRMLAVDAAARGRGVGEALVRACVDRARGAGLERIVLSVIASNATPQRLYRRLGFTRLPDRDWYPIPEALLHAYGLDL</sequence>
<dbReference type="SUPFAM" id="SSF55729">
    <property type="entry name" value="Acyl-CoA N-acyltransferases (Nat)"/>
    <property type="match status" value="1"/>
</dbReference>
<evidence type="ECO:0000256" key="1">
    <source>
        <dbReference type="ARBA" id="ARBA00022679"/>
    </source>
</evidence>
<dbReference type="InterPro" id="IPR050832">
    <property type="entry name" value="Bact_Acetyltransf"/>
</dbReference>
<evidence type="ECO:0000256" key="2">
    <source>
        <dbReference type="ARBA" id="ARBA00023315"/>
    </source>
</evidence>
<dbReference type="OrthoDB" id="273614at2"/>